<dbReference type="Proteomes" id="UP000536835">
    <property type="component" value="Unassembled WGS sequence"/>
</dbReference>
<evidence type="ECO:0000313" key="6">
    <source>
        <dbReference type="Proteomes" id="UP000536835"/>
    </source>
</evidence>
<dbReference type="GO" id="GO:0003841">
    <property type="term" value="F:1-acylglycerol-3-phosphate O-acyltransferase activity"/>
    <property type="evidence" value="ECO:0007669"/>
    <property type="project" value="TreeGrafter"/>
</dbReference>
<evidence type="ECO:0000313" key="5">
    <source>
        <dbReference type="EMBL" id="NNU16020.1"/>
    </source>
</evidence>
<accession>A0A7Y3RLX6</accession>
<dbReference type="InterPro" id="IPR002123">
    <property type="entry name" value="Plipid/glycerol_acylTrfase"/>
</dbReference>
<dbReference type="Pfam" id="PF01553">
    <property type="entry name" value="Acyltransferase"/>
    <property type="match status" value="1"/>
</dbReference>
<gene>
    <name evidence="5" type="ORF">HK107_06760</name>
</gene>
<dbReference type="PANTHER" id="PTHR10434">
    <property type="entry name" value="1-ACYL-SN-GLYCEROL-3-PHOSPHATE ACYLTRANSFERASE"/>
    <property type="match status" value="1"/>
</dbReference>
<dbReference type="EMBL" id="JABFCX010000002">
    <property type="protein sequence ID" value="NNU16020.1"/>
    <property type="molecule type" value="Genomic_DNA"/>
</dbReference>
<evidence type="ECO:0000256" key="3">
    <source>
        <dbReference type="ARBA" id="ARBA00023315"/>
    </source>
</evidence>
<protein>
    <submittedName>
        <fullName evidence="5">1-acyl-sn-glycerol-3-phosphate acyltransferase</fullName>
    </submittedName>
</protein>
<evidence type="ECO:0000256" key="1">
    <source>
        <dbReference type="ARBA" id="ARBA00005189"/>
    </source>
</evidence>
<dbReference type="AlphaFoldDB" id="A0A7Y3RLX6"/>
<dbReference type="PANTHER" id="PTHR10434:SF40">
    <property type="entry name" value="1-ACYL-SN-GLYCEROL-3-PHOSPHATE ACYLTRANSFERASE"/>
    <property type="match status" value="1"/>
</dbReference>
<reference evidence="5 6" key="1">
    <citation type="submission" date="2020-05" db="EMBL/GenBank/DDBJ databases">
        <title>Parvularcula mediterraneae sp. nov., isolated from polypropylene straw from shallow seawater of the seashore of Laganas in Zakynthos island, Greece.</title>
        <authorList>
            <person name="Szabo I."/>
            <person name="Al-Omari J."/>
            <person name="Rado J."/>
            <person name="Szerdahelyi G.S."/>
        </authorList>
    </citation>
    <scope>NUCLEOTIDE SEQUENCE [LARGE SCALE GENOMIC DNA]</scope>
    <source>
        <strain evidence="5 6">ZS-1/3</strain>
    </source>
</reference>
<dbReference type="SUPFAM" id="SSF69593">
    <property type="entry name" value="Glycerol-3-phosphate (1)-acyltransferase"/>
    <property type="match status" value="1"/>
</dbReference>
<dbReference type="SMART" id="SM00563">
    <property type="entry name" value="PlsC"/>
    <property type="match status" value="1"/>
</dbReference>
<comment type="pathway">
    <text evidence="1">Lipid metabolism.</text>
</comment>
<comment type="caution">
    <text evidence="5">The sequence shown here is derived from an EMBL/GenBank/DDBJ whole genome shotgun (WGS) entry which is preliminary data.</text>
</comment>
<evidence type="ECO:0000259" key="4">
    <source>
        <dbReference type="SMART" id="SM00563"/>
    </source>
</evidence>
<evidence type="ECO:0000256" key="2">
    <source>
        <dbReference type="ARBA" id="ARBA00022679"/>
    </source>
</evidence>
<dbReference type="CDD" id="cd07989">
    <property type="entry name" value="LPLAT_AGPAT-like"/>
    <property type="match status" value="1"/>
</dbReference>
<keyword evidence="3 5" id="KW-0012">Acyltransferase</keyword>
<keyword evidence="6" id="KW-1185">Reference proteome</keyword>
<proteinExistence type="predicted"/>
<dbReference type="GO" id="GO:0006654">
    <property type="term" value="P:phosphatidic acid biosynthetic process"/>
    <property type="evidence" value="ECO:0007669"/>
    <property type="project" value="TreeGrafter"/>
</dbReference>
<sequence length="233" mass="25641">MQMIRSSLFVVFLFVFSFIVGALTFPALLKREWSIAVSKFWASGLLGALKVLCSVDDVVVGRENIPKGAALIAAKHQSMWETLKLTVLLPRPSFVLKKELKHWPIFSWYCRANGFIFIDRDAGAKTLRDMTAQSKARLLEGAQIVIFPEGTRSLPGQRLPYQPGVAALAKTLGVPTIPVSHNSGEHWVQPGPEKLPGTITIQIHPAIDDASNRRAYLKAVETAIEGPDEEVVA</sequence>
<keyword evidence="2 5" id="KW-0808">Transferase</keyword>
<organism evidence="5 6">
    <name type="scientific">Parvularcula mediterranea</name>
    <dbReference type="NCBI Taxonomy" id="2732508"/>
    <lineage>
        <taxon>Bacteria</taxon>
        <taxon>Pseudomonadati</taxon>
        <taxon>Pseudomonadota</taxon>
        <taxon>Alphaproteobacteria</taxon>
        <taxon>Parvularculales</taxon>
        <taxon>Parvularculaceae</taxon>
        <taxon>Parvularcula</taxon>
    </lineage>
</organism>
<name>A0A7Y3RLX6_9PROT</name>
<feature type="domain" description="Phospholipid/glycerol acyltransferase" evidence="4">
    <location>
        <begin position="70"/>
        <end position="184"/>
    </location>
</feature>